<dbReference type="Proteomes" id="UP000680020">
    <property type="component" value="Unassembled WGS sequence"/>
</dbReference>
<accession>A0AB35BUR7</accession>
<evidence type="ECO:0000256" key="3">
    <source>
        <dbReference type="SAM" id="SignalP"/>
    </source>
</evidence>
<feature type="coiled-coil region" evidence="1">
    <location>
        <begin position="51"/>
        <end position="101"/>
    </location>
</feature>
<feature type="transmembrane region" description="Helical" evidence="2">
    <location>
        <begin position="312"/>
        <end position="332"/>
    </location>
</feature>
<dbReference type="RefSeq" id="WP_063454883.1">
    <property type="nucleotide sequence ID" value="NZ_CP115969.1"/>
</dbReference>
<keyword evidence="2" id="KW-1133">Transmembrane helix</keyword>
<protein>
    <submittedName>
        <fullName evidence="4">Uncharacterized protein</fullName>
    </submittedName>
</protein>
<feature type="signal peptide" evidence="3">
    <location>
        <begin position="1"/>
        <end position="27"/>
    </location>
</feature>
<dbReference type="AlphaFoldDB" id="A0AB35BUR7"/>
<sequence>MSLTMKLRHHLLWILLALSMILWPSHAVEAETTQNTPNAQAAPSDSITDQLATIVNDMKELQDKKTALTKEIKAERDDAHKQELEESLTRTNTQLKEYTALFEKIALGGIDTSRFDTPAKQAIQQVDDYDWQKELVQIAQPVFAEMKKITDAPRKRDVLRLEQKEIDERLSMLDKGLATFAQINLAELPETAQKNLKDIEAGWQNLHKELERERKLVVIKLDELTTKEGFTTRLYKGAWSFMTGRGLLLLITIATLSGLMYLFNRFLVFIEKREKNNISIQWRVFILLYQIITTLVAVLVTLMILYSSGDMVLFGIAILIILAFLVTSRNSIPKYFTKTRIFLNIGQAREGERVIYNDLPWKISRINLYTVYLTNPLLENGTVRLTIDHLNNMISRPVKMDETWFPTVVGDVIYLNGTQYKVMRQTPEYVYLTSSGTEIIYPSKDFIKDKVLNVSYGYYISTELSLNYAAINGDIDAVITTLQEALNARIQAENPDAHKAIKSLTIDFNRIDEQNNAVFLIAFSMGSFATDYRGSIIRLAQRCAVKTAQEHNWSLKTIRTFSIDESKPSQ</sequence>
<dbReference type="GeneID" id="58262975"/>
<comment type="caution">
    <text evidence="4">The sequence shown here is derived from an EMBL/GenBank/DDBJ whole genome shotgun (WGS) entry which is preliminary data.</text>
</comment>
<feature type="transmembrane region" description="Helical" evidence="2">
    <location>
        <begin position="284"/>
        <end position="306"/>
    </location>
</feature>
<dbReference type="EMBL" id="JAGIBU010000001">
    <property type="protein sequence ID" value="MBS7823949.1"/>
    <property type="molecule type" value="Genomic_DNA"/>
</dbReference>
<evidence type="ECO:0000256" key="1">
    <source>
        <dbReference type="SAM" id="Coils"/>
    </source>
</evidence>
<evidence type="ECO:0000313" key="5">
    <source>
        <dbReference type="Proteomes" id="UP000680020"/>
    </source>
</evidence>
<feature type="transmembrane region" description="Helical" evidence="2">
    <location>
        <begin position="238"/>
        <end position="263"/>
    </location>
</feature>
<keyword evidence="2" id="KW-0472">Membrane</keyword>
<name>A0AB35BUR7_9GAMM</name>
<gene>
    <name evidence="4" type="ORF">J7561_01870</name>
</gene>
<keyword evidence="2" id="KW-0812">Transmembrane</keyword>
<proteinExistence type="predicted"/>
<keyword evidence="1" id="KW-0175">Coiled coil</keyword>
<evidence type="ECO:0000256" key="2">
    <source>
        <dbReference type="SAM" id="Phobius"/>
    </source>
</evidence>
<organism evidence="4 5">
    <name type="scientific">Wohlfahrtiimonas chitiniclastica</name>
    <dbReference type="NCBI Taxonomy" id="400946"/>
    <lineage>
        <taxon>Bacteria</taxon>
        <taxon>Pseudomonadati</taxon>
        <taxon>Pseudomonadota</taxon>
        <taxon>Gammaproteobacteria</taxon>
        <taxon>Cardiobacteriales</taxon>
        <taxon>Ignatzschineriaceae</taxon>
        <taxon>Wohlfahrtiimonas</taxon>
    </lineage>
</organism>
<evidence type="ECO:0000313" key="4">
    <source>
        <dbReference type="EMBL" id="MBS7823949.1"/>
    </source>
</evidence>
<feature type="chain" id="PRO_5044276824" evidence="3">
    <location>
        <begin position="28"/>
        <end position="570"/>
    </location>
</feature>
<keyword evidence="3" id="KW-0732">Signal</keyword>
<reference evidence="4" key="1">
    <citation type="submission" date="2021-03" db="EMBL/GenBank/DDBJ databases">
        <title>Identification and antibiotic profiling of Wohlfahrtiimonas chitiniclastica, an underestimated human pathogen.</title>
        <authorList>
            <person name="Kopf A."/>
            <person name="Bunk B."/>
            <person name="Coldewey S."/>
            <person name="Gunzer F."/>
            <person name="Riedel T."/>
            <person name="Schroettner P."/>
        </authorList>
    </citation>
    <scope>NUCLEOTIDE SEQUENCE</scope>
    <source>
        <strain evidence="4">DSM 100917</strain>
    </source>
</reference>